<name>A0A5M9JJJ5_MONFR</name>
<dbReference type="EMBL" id="VICG01000008">
    <property type="protein sequence ID" value="KAA8569668.1"/>
    <property type="molecule type" value="Genomic_DNA"/>
</dbReference>
<comment type="caution">
    <text evidence="2">The sequence shown here is derived from an EMBL/GenBank/DDBJ whole genome shotgun (WGS) entry which is preliminary data.</text>
</comment>
<reference evidence="2 3" key="1">
    <citation type="submission" date="2019-06" db="EMBL/GenBank/DDBJ databases">
        <title>Genome Sequence of the Brown Rot Fungal Pathogen Monilinia fructicola.</title>
        <authorList>
            <person name="De Miccolis Angelini R.M."/>
            <person name="Landi L."/>
            <person name="Abate D."/>
            <person name="Pollastro S."/>
            <person name="Romanazzi G."/>
            <person name="Faretra F."/>
        </authorList>
    </citation>
    <scope>NUCLEOTIDE SEQUENCE [LARGE SCALE GENOMIC DNA]</scope>
    <source>
        <strain evidence="2 3">Mfrc123</strain>
    </source>
</reference>
<gene>
    <name evidence="2" type="ORF">EYC84_001266</name>
</gene>
<proteinExistence type="predicted"/>
<organism evidence="2 3">
    <name type="scientific">Monilinia fructicola</name>
    <name type="common">Brown rot fungus</name>
    <name type="synonym">Ciboria fructicola</name>
    <dbReference type="NCBI Taxonomy" id="38448"/>
    <lineage>
        <taxon>Eukaryota</taxon>
        <taxon>Fungi</taxon>
        <taxon>Dikarya</taxon>
        <taxon>Ascomycota</taxon>
        <taxon>Pezizomycotina</taxon>
        <taxon>Leotiomycetes</taxon>
        <taxon>Helotiales</taxon>
        <taxon>Sclerotiniaceae</taxon>
        <taxon>Monilinia</taxon>
    </lineage>
</organism>
<evidence type="ECO:0000313" key="3">
    <source>
        <dbReference type="Proteomes" id="UP000322873"/>
    </source>
</evidence>
<accession>A0A5M9JJJ5</accession>
<feature type="region of interest" description="Disordered" evidence="1">
    <location>
        <begin position="34"/>
        <end position="55"/>
    </location>
</feature>
<protein>
    <submittedName>
        <fullName evidence="2">Uncharacterized protein</fullName>
    </submittedName>
</protein>
<keyword evidence="3" id="KW-1185">Reference proteome</keyword>
<dbReference type="Proteomes" id="UP000322873">
    <property type="component" value="Unassembled WGS sequence"/>
</dbReference>
<evidence type="ECO:0000256" key="1">
    <source>
        <dbReference type="SAM" id="MobiDB-lite"/>
    </source>
</evidence>
<evidence type="ECO:0000313" key="2">
    <source>
        <dbReference type="EMBL" id="KAA8569668.1"/>
    </source>
</evidence>
<sequence length="79" mass="8964">MLFIYPINLRKKKTPSEVPIIKRLETLFCNEVAPEKGGTCESPEGKDRTQSEPSSPKIFGFCKRLTVDLLGEIWLILIV</sequence>
<dbReference type="AlphaFoldDB" id="A0A5M9JJJ5"/>